<dbReference type="Pfam" id="PF17832">
    <property type="entry name" value="Pre-PUA"/>
    <property type="match status" value="1"/>
</dbReference>
<dbReference type="InterPro" id="IPR015947">
    <property type="entry name" value="PUA-like_sf"/>
</dbReference>
<dbReference type="InterPro" id="IPR041366">
    <property type="entry name" value="Pre-PUA"/>
</dbReference>
<accession>A0A8T2UKE7</accession>
<dbReference type="Pfam" id="PF01253">
    <property type="entry name" value="SUI1"/>
    <property type="match status" value="1"/>
</dbReference>
<name>A0A8T2UKE7_CERRI</name>
<dbReference type="EMBL" id="CM035411">
    <property type="protein sequence ID" value="KAH7435892.1"/>
    <property type="molecule type" value="Genomic_DNA"/>
</dbReference>
<organism evidence="4 5">
    <name type="scientific">Ceratopteris richardii</name>
    <name type="common">Triangle waterfern</name>
    <dbReference type="NCBI Taxonomy" id="49495"/>
    <lineage>
        <taxon>Eukaryota</taxon>
        <taxon>Viridiplantae</taxon>
        <taxon>Streptophyta</taxon>
        <taxon>Embryophyta</taxon>
        <taxon>Tracheophyta</taxon>
        <taxon>Polypodiopsida</taxon>
        <taxon>Polypodiidae</taxon>
        <taxon>Polypodiales</taxon>
        <taxon>Pteridineae</taxon>
        <taxon>Pteridaceae</taxon>
        <taxon>Parkerioideae</taxon>
        <taxon>Ceratopteris</taxon>
    </lineage>
</organism>
<dbReference type="PANTHER" id="PTHR12217">
    <property type="entry name" value="EUKARYOTIC TRANSLATION INITIATION FACTOR 2D"/>
    <property type="match status" value="1"/>
</dbReference>
<keyword evidence="1" id="KW-0963">Cytoplasm</keyword>
<sequence>MFKKPIEAKALQRLSGADRKKLRRTIRDRFVQASDADLDLILPPKVEISVARLTNRAYIYAVEGGPPMLFDLDGRGNDIFPTVYALWKAPSLLPAFFLKGGEVSRYVLGGADLMFPGIYIPPDGLPQFEAGEPWAIKVPGNPCPIAVGVTNISSTEATKAGLRGKALRITHFYKDSLWESAEGRYVPNEGFLEDMVTKDPSYVTAEPGENLEDDESSVDEDNNANGNELVPSSDVVNSKVLSCTVVDSKDGEEEHDIKTESDMLAADLRGTSIDDVADAETATTEGPMTAEEIDALLDSCLLQALHTTVKEKDLPMPGSTLWSNHILACRPPGKTLDLKKSSHKKLSKWLQSKSSAGLISAKEDKHRKEIMLLGFNRGHPDFMAFKPLRNIVAQEVQAAPSASDTQQHNGKLDVFEVWKCTYHVNPIFEAVGADLSRLYSFSEASEIVFTYVERENLVKENDKAVVLLDALLCDALYKGTVKKGSSYPTEIHKKDLGATFVNRMQAHFKVVRGNESALRKGALKSLQIVTERRQGNKKVTKVTGMECFLVDAEHLANELQKKFACSTSVSDVPGKKGQYEVLVQGGVIEDLGRHLVSQYGIPKKYIEILDKTKR</sequence>
<dbReference type="Pfam" id="PF25304">
    <property type="entry name" value="WHD_eIF2D"/>
    <property type="match status" value="1"/>
</dbReference>
<dbReference type="SUPFAM" id="SSF55159">
    <property type="entry name" value="eIF1-like"/>
    <property type="match status" value="1"/>
</dbReference>
<dbReference type="FunFam" id="3.10.400.20:FF:000003">
    <property type="entry name" value="Eukaryotic translation initiation factor 2D isoform A"/>
    <property type="match status" value="1"/>
</dbReference>
<comment type="caution">
    <text evidence="4">The sequence shown here is derived from an EMBL/GenBank/DDBJ whole genome shotgun (WGS) entry which is preliminary data.</text>
</comment>
<dbReference type="Proteomes" id="UP000825935">
    <property type="component" value="Chromosome 6"/>
</dbReference>
<dbReference type="FunFam" id="3.30.780.10:FF:000008">
    <property type="entry name" value="eukaryotic translation initiation factor 2D"/>
    <property type="match status" value="1"/>
</dbReference>
<dbReference type="InterPro" id="IPR001950">
    <property type="entry name" value="SUI1"/>
</dbReference>
<dbReference type="Gene3D" id="3.10.400.20">
    <property type="match status" value="1"/>
</dbReference>
<dbReference type="InterPro" id="IPR048247">
    <property type="entry name" value="eIF2D_N"/>
</dbReference>
<dbReference type="PROSITE" id="PS50296">
    <property type="entry name" value="SUI1"/>
    <property type="match status" value="1"/>
</dbReference>
<dbReference type="AlphaFoldDB" id="A0A8T2UKE7"/>
<reference evidence="4" key="1">
    <citation type="submission" date="2021-08" db="EMBL/GenBank/DDBJ databases">
        <title>WGS assembly of Ceratopteris richardii.</title>
        <authorList>
            <person name="Marchant D.B."/>
            <person name="Chen G."/>
            <person name="Jenkins J."/>
            <person name="Shu S."/>
            <person name="Leebens-Mack J."/>
            <person name="Grimwood J."/>
            <person name="Schmutz J."/>
            <person name="Soltis P."/>
            <person name="Soltis D."/>
            <person name="Chen Z.-H."/>
        </authorList>
    </citation>
    <scope>NUCLEOTIDE SEQUENCE</scope>
    <source>
        <strain evidence="4">Whitten #5841</strain>
        <tissue evidence="4">Leaf</tissue>
    </source>
</reference>
<dbReference type="InterPro" id="IPR048248">
    <property type="entry name" value="PUA_eIF2d-like"/>
</dbReference>
<keyword evidence="5" id="KW-1185">Reference proteome</keyword>
<feature type="region of interest" description="Disordered" evidence="2">
    <location>
        <begin position="202"/>
        <end position="231"/>
    </location>
</feature>
<dbReference type="InterPro" id="IPR057429">
    <property type="entry name" value="WH_eIF2D"/>
</dbReference>
<evidence type="ECO:0000259" key="3">
    <source>
        <dbReference type="PROSITE" id="PS50296"/>
    </source>
</evidence>
<feature type="compositionally biased region" description="Acidic residues" evidence="2">
    <location>
        <begin position="209"/>
        <end position="222"/>
    </location>
</feature>
<dbReference type="Pfam" id="PF26291">
    <property type="entry name" value="SWIB_eIF2D"/>
    <property type="match status" value="1"/>
</dbReference>
<dbReference type="SUPFAM" id="SSF47592">
    <property type="entry name" value="SWIB/MDM2 domain"/>
    <property type="match status" value="1"/>
</dbReference>
<dbReference type="PROSITE" id="PS50890">
    <property type="entry name" value="PUA"/>
    <property type="match status" value="1"/>
</dbReference>
<dbReference type="InterPro" id="IPR058886">
    <property type="entry name" value="SWIB_eIF2D"/>
</dbReference>
<dbReference type="EMBL" id="CM035411">
    <property type="protein sequence ID" value="KAH7435889.1"/>
    <property type="molecule type" value="Genomic_DNA"/>
</dbReference>
<evidence type="ECO:0000256" key="2">
    <source>
        <dbReference type="SAM" id="MobiDB-lite"/>
    </source>
</evidence>
<dbReference type="CDD" id="cd11608">
    <property type="entry name" value="eIF2D_C"/>
    <property type="match status" value="1"/>
</dbReference>
<dbReference type="InterPro" id="IPR036885">
    <property type="entry name" value="SWIB_MDM2_dom_sf"/>
</dbReference>
<dbReference type="InterPro" id="IPR036877">
    <property type="entry name" value="SUI1_dom_sf"/>
</dbReference>
<dbReference type="Pfam" id="PF26292">
    <property type="entry name" value="PUA_elF2D"/>
    <property type="match status" value="1"/>
</dbReference>
<dbReference type="OMA" id="MFLKPYR"/>
<dbReference type="OrthoDB" id="199771at2759"/>
<dbReference type="GO" id="GO:0001731">
    <property type="term" value="P:formation of translation preinitiation complex"/>
    <property type="evidence" value="ECO:0007669"/>
    <property type="project" value="InterPro"/>
</dbReference>
<dbReference type="InterPro" id="IPR039757">
    <property type="entry name" value="EIF2D"/>
</dbReference>
<feature type="domain" description="SUI1" evidence="3">
    <location>
        <begin position="526"/>
        <end position="599"/>
    </location>
</feature>
<evidence type="ECO:0000313" key="4">
    <source>
        <dbReference type="EMBL" id="KAH7435892.1"/>
    </source>
</evidence>
<dbReference type="CDD" id="cd11610">
    <property type="entry name" value="eIF2D_N"/>
    <property type="match status" value="1"/>
</dbReference>
<gene>
    <name evidence="4" type="ORF">KP509_06G082800</name>
</gene>
<evidence type="ECO:0000256" key="1">
    <source>
        <dbReference type="ARBA" id="ARBA00022490"/>
    </source>
</evidence>
<protein>
    <recommendedName>
        <fullName evidence="3">SUI1 domain-containing protein</fullName>
    </recommendedName>
</protein>
<dbReference type="GO" id="GO:0003743">
    <property type="term" value="F:translation initiation factor activity"/>
    <property type="evidence" value="ECO:0007669"/>
    <property type="project" value="InterPro"/>
</dbReference>
<dbReference type="SUPFAM" id="SSF88697">
    <property type="entry name" value="PUA domain-like"/>
    <property type="match status" value="1"/>
</dbReference>
<dbReference type="CDD" id="cd21156">
    <property type="entry name" value="PUA_eIF2d-like"/>
    <property type="match status" value="1"/>
</dbReference>
<dbReference type="PANTHER" id="PTHR12217:SF4">
    <property type="entry name" value="EUKARYOTIC TRANSLATION INITIATION FACTOR 2D"/>
    <property type="match status" value="1"/>
</dbReference>
<dbReference type="InterPro" id="IPR039759">
    <property type="entry name" value="eIF2D_SUI1"/>
</dbReference>
<proteinExistence type="predicted"/>
<dbReference type="Gene3D" id="3.30.780.10">
    <property type="entry name" value="SUI1-like domain"/>
    <property type="match status" value="1"/>
</dbReference>
<evidence type="ECO:0000313" key="5">
    <source>
        <dbReference type="Proteomes" id="UP000825935"/>
    </source>
</evidence>